<keyword evidence="2" id="KW-1185">Reference proteome</keyword>
<evidence type="ECO:0000313" key="1">
    <source>
        <dbReference type="EMBL" id="KAG2618295.1"/>
    </source>
</evidence>
<name>A0A8T0U8Y4_PANVG</name>
<proteinExistence type="predicted"/>
<evidence type="ECO:0000313" key="2">
    <source>
        <dbReference type="Proteomes" id="UP000823388"/>
    </source>
</evidence>
<feature type="non-terminal residue" evidence="1">
    <location>
        <position position="1"/>
    </location>
</feature>
<comment type="caution">
    <text evidence="1">The sequence shown here is derived from an EMBL/GenBank/DDBJ whole genome shotgun (WGS) entry which is preliminary data.</text>
</comment>
<sequence length="77" mass="8954">TIEILLFVKAADYYPNASIANRILLTIPVRVASAERKRLNVLTMYSIEKNILDDINLDIVLEDFASRNTRKEFFTRH</sequence>
<dbReference type="EMBL" id="CM029042">
    <property type="protein sequence ID" value="KAG2618295.1"/>
    <property type="molecule type" value="Genomic_DNA"/>
</dbReference>
<dbReference type="Proteomes" id="UP000823388">
    <property type="component" value="Chromosome 3N"/>
</dbReference>
<organism evidence="1 2">
    <name type="scientific">Panicum virgatum</name>
    <name type="common">Blackwell switchgrass</name>
    <dbReference type="NCBI Taxonomy" id="38727"/>
    <lineage>
        <taxon>Eukaryota</taxon>
        <taxon>Viridiplantae</taxon>
        <taxon>Streptophyta</taxon>
        <taxon>Embryophyta</taxon>
        <taxon>Tracheophyta</taxon>
        <taxon>Spermatophyta</taxon>
        <taxon>Magnoliopsida</taxon>
        <taxon>Liliopsida</taxon>
        <taxon>Poales</taxon>
        <taxon>Poaceae</taxon>
        <taxon>PACMAD clade</taxon>
        <taxon>Panicoideae</taxon>
        <taxon>Panicodae</taxon>
        <taxon>Paniceae</taxon>
        <taxon>Panicinae</taxon>
        <taxon>Panicum</taxon>
        <taxon>Panicum sect. Hiantes</taxon>
    </lineage>
</organism>
<gene>
    <name evidence="1" type="ORF">PVAP13_3NG080006</name>
</gene>
<accession>A0A8T0U8Y4</accession>
<reference evidence="1" key="1">
    <citation type="submission" date="2020-05" db="EMBL/GenBank/DDBJ databases">
        <title>WGS assembly of Panicum virgatum.</title>
        <authorList>
            <person name="Lovell J.T."/>
            <person name="Jenkins J."/>
            <person name="Shu S."/>
            <person name="Juenger T.E."/>
            <person name="Schmutz J."/>
        </authorList>
    </citation>
    <scope>NUCLEOTIDE SEQUENCE</scope>
    <source>
        <strain evidence="1">AP13</strain>
    </source>
</reference>
<dbReference type="AlphaFoldDB" id="A0A8T0U8Y4"/>
<protein>
    <submittedName>
        <fullName evidence="1">Uncharacterized protein</fullName>
    </submittedName>
</protein>